<evidence type="ECO:0000256" key="1">
    <source>
        <dbReference type="RuleBase" id="RU003682"/>
    </source>
</evidence>
<keyword evidence="4" id="KW-1185">Reference proteome</keyword>
<sequence length="349" mass="40172">MTSNPLAVIDISKPQEEITPGLLAAAVKQGFLFVDGHGIPKDQVDKLFELSKEYFTTTPEKEKLKYLINPDNNIGYTHFGSEQLDPRKTKDFKEGYNFGYIDFETGEFNQSKQDYYRSKNKDIKEDVQNPIPPYFKQNSQLLSDTMIRLHQIAREIMKLIAISLNIENQQFFTEKLRPKEPNGSIFRILRYPLIRNDGNDINSTDEDLLSIRAGAHTDYGALTLLFQKEAQQGLQLQLDEDNPDEWLNVPYIKSAHKDMAAPLVVNFGDLLNFWTQGVLKSTTHRVKFSPGETRNSDRYSIVFFVHPENDARLEPVPSDIVRKAANGEDIPQMTALEHLQQRLKETYNW</sequence>
<gene>
    <name evidence="3" type="ORF">SCODWIG_02337</name>
</gene>
<keyword evidence="1" id="KW-0479">Metal-binding</keyword>
<dbReference type="AlphaFoldDB" id="A0A376B791"/>
<accession>A0A376B791</accession>
<dbReference type="InterPro" id="IPR005123">
    <property type="entry name" value="Oxoglu/Fe-dep_dioxygenase_dom"/>
</dbReference>
<protein>
    <recommendedName>
        <fullName evidence="2">Fe2OG dioxygenase domain-containing protein</fullName>
    </recommendedName>
</protein>
<dbReference type="Pfam" id="PF03171">
    <property type="entry name" value="2OG-FeII_Oxy"/>
    <property type="match status" value="1"/>
</dbReference>
<dbReference type="InterPro" id="IPR044861">
    <property type="entry name" value="IPNS-like_FE2OG_OXY"/>
</dbReference>
<dbReference type="Pfam" id="PF14226">
    <property type="entry name" value="DIOX_N"/>
    <property type="match status" value="1"/>
</dbReference>
<dbReference type="GO" id="GO:0016491">
    <property type="term" value="F:oxidoreductase activity"/>
    <property type="evidence" value="ECO:0007669"/>
    <property type="project" value="UniProtKB-KW"/>
</dbReference>
<dbReference type="InterPro" id="IPR026992">
    <property type="entry name" value="DIOX_N"/>
</dbReference>
<feature type="domain" description="Fe2OG dioxygenase" evidence="2">
    <location>
        <begin position="181"/>
        <end position="307"/>
    </location>
</feature>
<reference evidence="4" key="1">
    <citation type="submission" date="2018-06" db="EMBL/GenBank/DDBJ databases">
        <authorList>
            <person name="Guldener U."/>
        </authorList>
    </citation>
    <scope>NUCLEOTIDE SEQUENCE [LARGE SCALE GENOMIC DNA]</scope>
    <source>
        <strain evidence="4">UTAD17</strain>
    </source>
</reference>
<evidence type="ECO:0000313" key="4">
    <source>
        <dbReference type="Proteomes" id="UP000262825"/>
    </source>
</evidence>
<dbReference type="Proteomes" id="UP000262825">
    <property type="component" value="Unassembled WGS sequence"/>
</dbReference>
<dbReference type="PANTHER" id="PTHR47990">
    <property type="entry name" value="2-OXOGLUTARATE (2OG) AND FE(II)-DEPENDENT OXYGENASE SUPERFAMILY PROTEIN-RELATED"/>
    <property type="match status" value="1"/>
</dbReference>
<dbReference type="InterPro" id="IPR050231">
    <property type="entry name" value="Iron_ascorbate_oxido_reductase"/>
</dbReference>
<evidence type="ECO:0000313" key="3">
    <source>
        <dbReference type="EMBL" id="SSD60576.1"/>
    </source>
</evidence>
<dbReference type="VEuPathDB" id="FungiDB:SCODWIG_02337"/>
<keyword evidence="1" id="KW-0408">Iron</keyword>
<name>A0A376B791_9ASCO</name>
<dbReference type="Gene3D" id="2.60.120.330">
    <property type="entry name" value="B-lactam Antibiotic, Isopenicillin N Synthase, Chain"/>
    <property type="match status" value="1"/>
</dbReference>
<keyword evidence="1" id="KW-0560">Oxidoreductase</keyword>
<dbReference type="GO" id="GO:0046872">
    <property type="term" value="F:metal ion binding"/>
    <property type="evidence" value="ECO:0007669"/>
    <property type="project" value="UniProtKB-KW"/>
</dbReference>
<dbReference type="PROSITE" id="PS51471">
    <property type="entry name" value="FE2OG_OXY"/>
    <property type="match status" value="1"/>
</dbReference>
<dbReference type="GO" id="GO:0044283">
    <property type="term" value="P:small molecule biosynthetic process"/>
    <property type="evidence" value="ECO:0007669"/>
    <property type="project" value="UniProtKB-ARBA"/>
</dbReference>
<dbReference type="InterPro" id="IPR027443">
    <property type="entry name" value="IPNS-like_sf"/>
</dbReference>
<comment type="similarity">
    <text evidence="1">Belongs to the iron/ascorbate-dependent oxidoreductase family.</text>
</comment>
<dbReference type="SUPFAM" id="SSF51197">
    <property type="entry name" value="Clavaminate synthase-like"/>
    <property type="match status" value="1"/>
</dbReference>
<dbReference type="EMBL" id="UFAJ01000391">
    <property type="protein sequence ID" value="SSD60576.1"/>
    <property type="molecule type" value="Genomic_DNA"/>
</dbReference>
<proteinExistence type="inferred from homology"/>
<evidence type="ECO:0000259" key="2">
    <source>
        <dbReference type="PROSITE" id="PS51471"/>
    </source>
</evidence>
<organism evidence="3 4">
    <name type="scientific">Saccharomycodes ludwigii</name>
    <dbReference type="NCBI Taxonomy" id="36035"/>
    <lineage>
        <taxon>Eukaryota</taxon>
        <taxon>Fungi</taxon>
        <taxon>Dikarya</taxon>
        <taxon>Ascomycota</taxon>
        <taxon>Saccharomycotina</taxon>
        <taxon>Saccharomycetes</taxon>
        <taxon>Saccharomycodales</taxon>
        <taxon>Saccharomycodaceae</taxon>
        <taxon>Saccharomycodes</taxon>
    </lineage>
</organism>